<sequence>MSFHNSANYKVLKLSSKSLYYVILALKESYIRSTSVAAPEQLRPHDPFSASSRSPIVTISSATPSRAPSRSSGAEISSQHLTLSNSAGQVAPLSISASSSKHLQSQQQSSSAASVSSSLPSGAAGGGGGGSSNPSGNRPTELSKIVGAQIVVLVSTIKEDKWDTTVKQIRQLCDQNGPEVYQKYFRRLVSTVSSSRPQDNPAIRRLLEEEVDILCTNPSLSYRFSDSVSTPDNDAFRDFQLQDFFDSFQLDAFDRTILCLGFKRSSNQDLQTQAFDVLEETFGLFVAAIRDRSQRTKVLTETNLSVLLNQYLQEPNAPFFDVVNTLSLFSAVKARYSPSSLPASIAAIIGPNESQHSMDTLTKLISSAGPDALASVQDLAYDSSLIVRIANEVTDPEVLQQFAHFKPYLFTLDLFAYLARRGQYPLQKFLDKVLSSDGHEFVAAILKFLDVKSSTEYQLQQQQQQDPHIIPEIKTNTLPLHVQVVYELLRALLTQTTPLDLVELSEYVQAQCIQTYPRLINLGRGHDTAILANSGSNGFSPEVEKQMKFYYQKMYEQGMSISEVIGLLQQLRVSDDPNDQDTFACMIHSLFDEYRFFPDYPLSALATTAVLFGSIIQFHLVEDIPLAVALRFVLKALKEPPDAKMFKFGLQALMQFQSRLEAFPQYCTLLLQIPSLEAVQPQLMAKLRAITKSDGTGEDDSEGMNGTTSPPPPPPFRSLHLDPVSPTEQPSEDPNEEIQDKVLFIVNNVAQSNIEAKAKELKELLEEKYHQWFAAYLVDTRAKQEPNYHNIYIRMLDFVGNSHLNKQVLHNSYASIIALLNAQDTILSSTERGRLKNLGCWLGFLTIARDKPIKHKNISFKDLLIEGFDTNRLIVVLPFACKVLEQASKSTIFKPPNPWLMGILKLMVELYQFAELKLNLKFEIEVLCKNLDLDINALEPATIIRERPPKTDLIDGTNIAATPELGQVFDRLNLTAYNNRVDLRDVSRPSDSAVTPSLSATYPQIQASRQFKTHPSLKKLLQLAIEKAIRELINPVVERSDTIAQIATKELITKDFALEPNEDKLRKSARNMVDYLASSLALVTCKEPLRLTIGNNLLSLLASSGYSESSFAPEVLSTAVNEHLDAACTIIQKAASDRAKADLDELLASAYAMRRRHRELRPSQTFVDPQASRYALSLPDPFRLKPPGLTRQQLTVYEDFGKFKLGSLGLDGLPPGEFGGVDFATTSLSAQSQLPQSQPQLTAQPQTPVQQSVALSLQAGQQRPQPQSQQQRMMPLLQQQQQAQQQQQQQLFAQLHQQNTQLTSQQQHVESQQGFGAQQADLSHIPSNKGTAVEQALASMQSAIDALLKLVKECTETSFDQLPADHRVKATVNSIIAVANRHPLRDPVIHKTSQLAVSVLFTMADSRLARETLAYLLARLCDLSAETAKEVVLWLIYSEDERKFNVSVMITLMKMGLLHPQELDVSLSKQLQARRGPAIEFIASLIHEAILGETPCALRTDFTMCLEGMERLASDSESPFDQIAQQLLASFENAVIGNIPAEESSSLRDQMRHIFSEWIRLMQHPAQSERMLFVFIYQMSEHGLLDDAKYLGLFFRSALEFCQDAYAKDRLQQGNSLSPKDGVVAVDSLAKLVIMLFCVHEDSQDTKRMQYLRGILGVFCLVFANAHETQGESFNGLPFFRLFSSILCEWSDIEKTHSEYKEEFYTMIAEIFKALQPLAFPAFTFSWMTLISHRMFMPKILQLEQKKSWPIFEDLLETLLKFIGTYLNESGLPDSIRYIYKGTLRIVLVLLHDIPEFLSQYHYNLCKVLPTDCQLRSLILATKVN</sequence>
<organism evidence="1 2">
    <name type="scientific">Lipomyces orientalis</name>
    <dbReference type="NCBI Taxonomy" id="1233043"/>
    <lineage>
        <taxon>Eukaryota</taxon>
        <taxon>Fungi</taxon>
        <taxon>Dikarya</taxon>
        <taxon>Ascomycota</taxon>
        <taxon>Saccharomycotina</taxon>
        <taxon>Lipomycetes</taxon>
        <taxon>Lipomycetales</taxon>
        <taxon>Lipomycetaceae</taxon>
        <taxon>Lipomyces</taxon>
    </lineage>
</organism>
<reference evidence="2" key="1">
    <citation type="journal article" date="2024" name="Front. Bioeng. Biotechnol.">
        <title>Genome-scale model development and genomic sequencing of the oleaginous clade Lipomyces.</title>
        <authorList>
            <person name="Czajka J.J."/>
            <person name="Han Y."/>
            <person name="Kim J."/>
            <person name="Mondo S.J."/>
            <person name="Hofstad B.A."/>
            <person name="Robles A."/>
            <person name="Haridas S."/>
            <person name="Riley R."/>
            <person name="LaButti K."/>
            <person name="Pangilinan J."/>
            <person name="Andreopoulos W."/>
            <person name="Lipzen A."/>
            <person name="Yan J."/>
            <person name="Wang M."/>
            <person name="Ng V."/>
            <person name="Grigoriev I.V."/>
            <person name="Spatafora J.W."/>
            <person name="Magnuson J.K."/>
            <person name="Baker S.E."/>
            <person name="Pomraning K.R."/>
        </authorList>
    </citation>
    <scope>NUCLEOTIDE SEQUENCE [LARGE SCALE GENOMIC DNA]</scope>
    <source>
        <strain evidence="2">CBS 10300</strain>
    </source>
</reference>
<keyword evidence="2" id="KW-1185">Reference proteome</keyword>
<evidence type="ECO:0000313" key="2">
    <source>
        <dbReference type="Proteomes" id="UP001489719"/>
    </source>
</evidence>
<name>A0ACC3THC7_9ASCO</name>
<evidence type="ECO:0000313" key="1">
    <source>
        <dbReference type="EMBL" id="KAK9320371.1"/>
    </source>
</evidence>
<accession>A0ACC3THC7</accession>
<dbReference type="Proteomes" id="UP001489719">
    <property type="component" value="Unassembled WGS sequence"/>
</dbReference>
<proteinExistence type="predicted"/>
<protein>
    <submittedName>
        <fullName evidence="1">Uncharacterized protein</fullName>
    </submittedName>
</protein>
<comment type="caution">
    <text evidence="1">The sequence shown here is derived from an EMBL/GenBank/DDBJ whole genome shotgun (WGS) entry which is preliminary data.</text>
</comment>
<dbReference type="EMBL" id="MU970132">
    <property type="protein sequence ID" value="KAK9320371.1"/>
    <property type="molecule type" value="Genomic_DNA"/>
</dbReference>
<gene>
    <name evidence="1" type="ORF">V1517DRAFT_309906</name>
</gene>